<organism evidence="3 4">
    <name type="scientific">Lentzea guizhouensis</name>
    <dbReference type="NCBI Taxonomy" id="1586287"/>
    <lineage>
        <taxon>Bacteria</taxon>
        <taxon>Bacillati</taxon>
        <taxon>Actinomycetota</taxon>
        <taxon>Actinomycetes</taxon>
        <taxon>Pseudonocardiales</taxon>
        <taxon>Pseudonocardiaceae</taxon>
        <taxon>Lentzea</taxon>
    </lineage>
</organism>
<dbReference type="KEGG" id="led:BBK82_41370"/>
<keyword evidence="4" id="KW-1185">Reference proteome</keyword>
<dbReference type="STRING" id="1586287.BBK82_41370"/>
<evidence type="ECO:0000256" key="2">
    <source>
        <dbReference type="SAM" id="SignalP"/>
    </source>
</evidence>
<feature type="region of interest" description="Disordered" evidence="1">
    <location>
        <begin position="38"/>
        <end position="57"/>
    </location>
</feature>
<gene>
    <name evidence="3" type="ORF">BBK82_41370</name>
</gene>
<dbReference type="EMBL" id="CP016793">
    <property type="protein sequence ID" value="ANZ41452.1"/>
    <property type="molecule type" value="Genomic_DNA"/>
</dbReference>
<feature type="signal peptide" evidence="2">
    <location>
        <begin position="1"/>
        <end position="34"/>
    </location>
</feature>
<dbReference type="AlphaFoldDB" id="A0A1B2HUT8"/>
<feature type="chain" id="PRO_5008538566" description="Peptidase inhibitor family I36 protein" evidence="2">
    <location>
        <begin position="35"/>
        <end position="174"/>
    </location>
</feature>
<proteinExistence type="predicted"/>
<protein>
    <recommendedName>
        <fullName evidence="5">Peptidase inhibitor family I36 protein</fullName>
    </recommendedName>
</protein>
<evidence type="ECO:0000256" key="1">
    <source>
        <dbReference type="SAM" id="MobiDB-lite"/>
    </source>
</evidence>
<accession>A0A1B2HUT8</accession>
<keyword evidence="2" id="KW-0732">Signal</keyword>
<evidence type="ECO:0000313" key="3">
    <source>
        <dbReference type="EMBL" id="ANZ41452.1"/>
    </source>
</evidence>
<reference evidence="3 4" key="1">
    <citation type="submission" date="2016-07" db="EMBL/GenBank/DDBJ databases">
        <title>Complete genome sequence of the Lentzea guizhouensis DHS C013.</title>
        <authorList>
            <person name="Cao C."/>
        </authorList>
    </citation>
    <scope>NUCLEOTIDE SEQUENCE [LARGE SCALE GENOMIC DNA]</scope>
    <source>
        <strain evidence="3 4">DHS C013</strain>
    </source>
</reference>
<name>A0A1B2HUT8_9PSEU</name>
<sequence length="174" mass="18166">MIFMKLAPVLFGRQAVIAAAAGALLLVAPLAVSADIGPEPAAPEPSRSAQARTAAPSTGPVAAGANCAIGNHCLFWGTVSSARKQYFDSVNHFNGDTFSGGAGAGYSVDNNSFAASNSSSSDRESHWYDGQFHTGAHFCVNPGATVNSLYNVGWHARISSLRLRPRTPERCLSN</sequence>
<evidence type="ECO:0008006" key="5">
    <source>
        <dbReference type="Google" id="ProtNLM"/>
    </source>
</evidence>
<dbReference type="Proteomes" id="UP000093053">
    <property type="component" value="Chromosome"/>
</dbReference>
<evidence type="ECO:0000313" key="4">
    <source>
        <dbReference type="Proteomes" id="UP000093053"/>
    </source>
</evidence>